<organism evidence="2 3">
    <name type="scientific">Halalkalibacter akibai (strain ATCC 43226 / DSM 21942 / CIP 109018 / JCM 9157 / 1139)</name>
    <name type="common">Bacillus akibai</name>
    <dbReference type="NCBI Taxonomy" id="1236973"/>
    <lineage>
        <taxon>Bacteria</taxon>
        <taxon>Bacillati</taxon>
        <taxon>Bacillota</taxon>
        <taxon>Bacilli</taxon>
        <taxon>Bacillales</taxon>
        <taxon>Bacillaceae</taxon>
        <taxon>Halalkalibacter</taxon>
    </lineage>
</organism>
<dbReference type="AlphaFoldDB" id="W4QWB7"/>
<dbReference type="InterPro" id="IPR007345">
    <property type="entry name" value="Polysacch_pyruvyl_Trfase"/>
</dbReference>
<dbReference type="Gene3D" id="3.40.50.2000">
    <property type="entry name" value="Glycogen Phosphorylase B"/>
    <property type="match status" value="1"/>
</dbReference>
<dbReference type="Proteomes" id="UP000018896">
    <property type="component" value="Unassembled WGS sequence"/>
</dbReference>
<feature type="domain" description="Polysaccharide pyruvyl transferase" evidence="1">
    <location>
        <begin position="13"/>
        <end position="306"/>
    </location>
</feature>
<evidence type="ECO:0000259" key="1">
    <source>
        <dbReference type="Pfam" id="PF04230"/>
    </source>
</evidence>
<keyword evidence="3" id="KW-1185">Reference proteome</keyword>
<dbReference type="eggNOG" id="COG2327">
    <property type="taxonomic scope" value="Bacteria"/>
</dbReference>
<comment type="caution">
    <text evidence="2">The sequence shown here is derived from an EMBL/GenBank/DDBJ whole genome shotgun (WGS) entry which is preliminary data.</text>
</comment>
<proteinExistence type="predicted"/>
<reference evidence="2 3" key="1">
    <citation type="journal article" date="2014" name="Genome Announc.">
        <title>Draft Genome Sequences of Three Alkaliphilic Bacillus Strains, Bacillus wakoensis JCM 9140T, Bacillus akibai JCM 9157T, and Bacillus hemicellulosilyticus JCM 9152T.</title>
        <authorList>
            <person name="Yuki M."/>
            <person name="Oshima K."/>
            <person name="Suda W."/>
            <person name="Oshida Y."/>
            <person name="Kitamura K."/>
            <person name="Iida T."/>
            <person name="Hattori M."/>
            <person name="Ohkuma M."/>
        </authorList>
    </citation>
    <scope>NUCLEOTIDE SEQUENCE [LARGE SCALE GENOMIC DNA]</scope>
    <source>
        <strain evidence="2 3">JCM 9157</strain>
    </source>
</reference>
<dbReference type="RefSeq" id="WP_035665572.1">
    <property type="nucleotide sequence ID" value="NZ_BAUV01000025.1"/>
</dbReference>
<evidence type="ECO:0000313" key="2">
    <source>
        <dbReference type="EMBL" id="GAE35928.1"/>
    </source>
</evidence>
<dbReference type="STRING" id="1236973.JCM9157_3069"/>
<dbReference type="Pfam" id="PF04230">
    <property type="entry name" value="PS_pyruv_trans"/>
    <property type="match status" value="1"/>
</dbReference>
<protein>
    <recommendedName>
        <fullName evidence="1">Polysaccharide pyruvyl transferase domain-containing protein</fullName>
    </recommendedName>
</protein>
<evidence type="ECO:0000313" key="3">
    <source>
        <dbReference type="Proteomes" id="UP000018896"/>
    </source>
</evidence>
<name>W4QWB7_HALA3</name>
<dbReference type="EMBL" id="BAUV01000025">
    <property type="protein sequence ID" value="GAE35928.1"/>
    <property type="molecule type" value="Genomic_DNA"/>
</dbReference>
<sequence>MKICTITCHDVYNHGASLQAYGLMKYLKNKGHDVEIINYKPDYLSNHYNLLSIDNPVWEKNNITKLIYLTLKLPNRIISLKRKREFDNFTFKQLKLTRLKYSSNEDIKKAPPLADIYICGSDQIWNSLHLNGRDPAFYLDFAPDNKIKASYAASFATETISDNLESITKKRIERLDFISVREKSGLNILDKLNVKKAITVVDPVFLLDINEWNQLAKTEFNEDFILIYDFDNSELIKKIAKEFSEKYNLKIYSIGATKLNYADENFHLHGPDTYISLIKQSKYIISNSFHAAVFSIIYKKDFIIVNRTEAINTRMRDLLDDLNLNDRLIEEGESLDKILINIDYQKVNVILDNKISQSKQFLNTVLSNKGSMEKII</sequence>
<dbReference type="OrthoDB" id="9799278at2"/>
<gene>
    <name evidence="2" type="ORF">JCM9157_3069</name>
</gene>
<accession>W4QWB7</accession>